<dbReference type="SUPFAM" id="SSF54786">
    <property type="entry name" value="YcfA/nrd intein domain"/>
    <property type="match status" value="1"/>
</dbReference>
<dbReference type="GO" id="GO:0016787">
    <property type="term" value="F:hydrolase activity"/>
    <property type="evidence" value="ECO:0007669"/>
    <property type="project" value="UniProtKB-KW"/>
</dbReference>
<evidence type="ECO:0000256" key="5">
    <source>
        <dbReference type="ARBA" id="ARBA00022801"/>
    </source>
</evidence>
<dbReference type="GO" id="GO:0004519">
    <property type="term" value="F:endonuclease activity"/>
    <property type="evidence" value="ECO:0007669"/>
    <property type="project" value="UniProtKB-KW"/>
</dbReference>
<evidence type="ECO:0000313" key="8">
    <source>
        <dbReference type="EMBL" id="EGM52961.1"/>
    </source>
</evidence>
<keyword evidence="3" id="KW-0540">Nuclease</keyword>
<keyword evidence="2" id="KW-1277">Toxin-antitoxin system</keyword>
<evidence type="ECO:0000256" key="7">
    <source>
        <dbReference type="ARBA" id="ARBA00023016"/>
    </source>
</evidence>
<evidence type="ECO:0000256" key="6">
    <source>
        <dbReference type="ARBA" id="ARBA00022884"/>
    </source>
</evidence>
<evidence type="ECO:0000256" key="2">
    <source>
        <dbReference type="ARBA" id="ARBA00022649"/>
    </source>
</evidence>
<evidence type="ECO:0000313" key="9">
    <source>
        <dbReference type="Proteomes" id="UP000002971"/>
    </source>
</evidence>
<dbReference type="AlphaFoldDB" id="F7QZP0"/>
<keyword evidence="7" id="KW-0346">Stress response</keyword>
<dbReference type="RefSeq" id="WP_003694873.1">
    <property type="nucleotide sequence ID" value="NZ_AFOJ01000003.1"/>
</dbReference>
<comment type="similarity">
    <text evidence="1">Belongs to the HicA mRNA interferase family.</text>
</comment>
<dbReference type="Gene3D" id="3.30.920.30">
    <property type="entry name" value="Hypothetical protein"/>
    <property type="match status" value="1"/>
</dbReference>
<keyword evidence="5" id="KW-0378">Hydrolase</keyword>
<evidence type="ECO:0000256" key="4">
    <source>
        <dbReference type="ARBA" id="ARBA00022759"/>
    </source>
</evidence>
<name>F7QZP0_9LACO</name>
<keyword evidence="4" id="KW-0255">Endonuclease</keyword>
<dbReference type="InterPro" id="IPR038570">
    <property type="entry name" value="HicA_sf"/>
</dbReference>
<protein>
    <submittedName>
        <fullName evidence="8">YcfA family protein</fullName>
    </submittedName>
</protein>
<dbReference type="InterPro" id="IPR012933">
    <property type="entry name" value="HicA_mRNA_interferase"/>
</dbReference>
<accession>F7QZP0</accession>
<comment type="caution">
    <text evidence="8">The sequence shown here is derived from an EMBL/GenBank/DDBJ whole genome shotgun (WGS) entry which is preliminary data.</text>
</comment>
<evidence type="ECO:0000256" key="3">
    <source>
        <dbReference type="ARBA" id="ARBA00022722"/>
    </source>
</evidence>
<reference evidence="8 9" key="1">
    <citation type="journal article" date="2011" name="J. Bacteriol.">
        <title>Genome Sequence of Lactobacillus ruminis SPM0211, Isolated from a Fecal Sample from a Healthy Korean.</title>
        <authorList>
            <person name="Lee S."/>
            <person name="Cho Y.J."/>
            <person name="Lee A.H."/>
            <person name="Chun J."/>
            <person name="Ha N.J."/>
            <person name="Ko G."/>
        </authorList>
    </citation>
    <scope>NUCLEOTIDE SEQUENCE [LARGE SCALE GENOMIC DNA]</scope>
    <source>
        <strain evidence="8 9">SPM0211</strain>
    </source>
</reference>
<keyword evidence="6" id="KW-0694">RNA-binding</keyword>
<sequence length="66" mass="7303">MSEMTAKKLIDLLKKNGYNEVSIKGDHHKYKRETDGKTFVVPYTSLKSTIAPGTYKAICRQAGIAG</sequence>
<gene>
    <name evidence="8" type="ORF">LRU_00896</name>
</gene>
<dbReference type="Pfam" id="PF07927">
    <property type="entry name" value="HicA_toxin"/>
    <property type="match status" value="1"/>
</dbReference>
<evidence type="ECO:0000256" key="1">
    <source>
        <dbReference type="ARBA" id="ARBA00006620"/>
    </source>
</evidence>
<dbReference type="GO" id="GO:0003729">
    <property type="term" value="F:mRNA binding"/>
    <property type="evidence" value="ECO:0007669"/>
    <property type="project" value="InterPro"/>
</dbReference>
<proteinExistence type="inferred from homology"/>
<dbReference type="EMBL" id="AFOJ01000003">
    <property type="protein sequence ID" value="EGM52961.1"/>
    <property type="molecule type" value="Genomic_DNA"/>
</dbReference>
<dbReference type="Proteomes" id="UP000002971">
    <property type="component" value="Unassembled WGS sequence"/>
</dbReference>
<organism evidence="8 9">
    <name type="scientific">Ligilactobacillus ruminis SPM0211</name>
    <dbReference type="NCBI Taxonomy" id="1040964"/>
    <lineage>
        <taxon>Bacteria</taxon>
        <taxon>Bacillati</taxon>
        <taxon>Bacillota</taxon>
        <taxon>Bacilli</taxon>
        <taxon>Lactobacillales</taxon>
        <taxon>Lactobacillaceae</taxon>
        <taxon>Ligilactobacillus</taxon>
    </lineage>
</organism>